<name>B0N8H2_9FIRM</name>
<comment type="caution">
    <text evidence="1">The sequence shown here is derived from an EMBL/GenBank/DDBJ whole genome shotgun (WGS) entry which is preliminary data.</text>
</comment>
<dbReference type="AlphaFoldDB" id="B0N8H2"/>
<reference evidence="1" key="2">
    <citation type="submission" date="2014-06" db="EMBL/GenBank/DDBJ databases">
        <title>Draft genome sequence of Clostridium ramosum(DSM 1402).</title>
        <authorList>
            <person name="Sudarsanam P."/>
            <person name="Ley R."/>
            <person name="Guruge J."/>
            <person name="Turnbaugh P.J."/>
            <person name="Mahowald M."/>
            <person name="Liep D."/>
            <person name="Gordon J."/>
        </authorList>
    </citation>
    <scope>NUCLEOTIDE SEQUENCE</scope>
    <source>
        <strain evidence="1">DSM 1402</strain>
    </source>
</reference>
<protein>
    <recommendedName>
        <fullName evidence="3">DUF1934 domain-containing protein</fullName>
    </recommendedName>
</protein>
<gene>
    <name evidence="1" type="ORF">CLORAM_02907</name>
</gene>
<proteinExistence type="predicted"/>
<evidence type="ECO:0000313" key="2">
    <source>
        <dbReference type="Proteomes" id="UP000005798"/>
    </source>
</evidence>
<dbReference type="Proteomes" id="UP000005798">
    <property type="component" value="Unassembled WGS sequence"/>
</dbReference>
<reference evidence="1" key="1">
    <citation type="submission" date="2007-11" db="EMBL/GenBank/DDBJ databases">
        <authorList>
            <person name="Fulton L."/>
            <person name="Clifton S."/>
            <person name="Fulton B."/>
            <person name="Xu J."/>
            <person name="Minx P."/>
            <person name="Pepin K.H."/>
            <person name="Johnson M."/>
            <person name="Thiruvilangam P."/>
            <person name="Bhonagiri V."/>
            <person name="Nash W.E."/>
            <person name="Mardis E.R."/>
            <person name="Wilson R.K."/>
        </authorList>
    </citation>
    <scope>NUCLEOTIDE SEQUENCE [LARGE SCALE GENOMIC DNA]</scope>
    <source>
        <strain evidence="1">DSM 1402</strain>
    </source>
</reference>
<dbReference type="HOGENOM" id="CLU_1924028_0_0_9"/>
<organism evidence="1 2">
    <name type="scientific">Thomasclavelia ramosa DSM 1402</name>
    <dbReference type="NCBI Taxonomy" id="445974"/>
    <lineage>
        <taxon>Bacteria</taxon>
        <taxon>Bacillati</taxon>
        <taxon>Bacillota</taxon>
        <taxon>Erysipelotrichia</taxon>
        <taxon>Erysipelotrichales</taxon>
        <taxon>Coprobacillaceae</taxon>
        <taxon>Thomasclavelia</taxon>
    </lineage>
</organism>
<dbReference type="Gene3D" id="2.40.128.20">
    <property type="match status" value="1"/>
</dbReference>
<dbReference type="SUPFAM" id="SSF50814">
    <property type="entry name" value="Lipocalins"/>
    <property type="match status" value="1"/>
</dbReference>
<evidence type="ECO:0008006" key="3">
    <source>
        <dbReference type="Google" id="ProtNLM"/>
    </source>
</evidence>
<keyword evidence="2" id="KW-1185">Reference proteome</keyword>
<dbReference type="InterPro" id="IPR012674">
    <property type="entry name" value="Calycin"/>
</dbReference>
<dbReference type="EMBL" id="ABFX02000008">
    <property type="protein sequence ID" value="EDS18111.1"/>
    <property type="molecule type" value="Genomic_DNA"/>
</dbReference>
<sequence>MPAKLAKIVTNIFTNFFIISPKVFLTDLCYNMHGDRMKKIIKVNYRSIFKYEEHQETVKYDGSGHLEIGDDKIVVSYQDENKIKIELSENEVKLHNGASVLHLVRDRDILNQYETPYGAIALKTRLISYDNGDNVKIKYELYDGTNLISQVYVMLNYLILEN</sequence>
<dbReference type="eggNOG" id="ENOG5033HMN">
    <property type="taxonomic scope" value="Bacteria"/>
</dbReference>
<evidence type="ECO:0000313" key="1">
    <source>
        <dbReference type="EMBL" id="EDS18111.1"/>
    </source>
</evidence>
<accession>B0N8H2</accession>
<dbReference type="Pfam" id="PF09148">
    <property type="entry name" value="DUF1934"/>
    <property type="match status" value="1"/>
</dbReference>
<dbReference type="InterPro" id="IPR015231">
    <property type="entry name" value="DUF1934"/>
</dbReference>